<reference evidence="4 5" key="1">
    <citation type="submission" date="2020-07" db="EMBL/GenBank/DDBJ databases">
        <title>Sequencing the genomes of 1000 actinobacteria strains.</title>
        <authorList>
            <person name="Klenk H.-P."/>
        </authorList>
    </citation>
    <scope>NUCLEOTIDE SEQUENCE [LARGE SCALE GENOMIC DNA]</scope>
    <source>
        <strain evidence="4 5">DSM 19087</strain>
    </source>
</reference>
<comment type="caution">
    <text evidence="3">The sequence shown here is derived from an EMBL/GenBank/DDBJ whole genome shotgun (WGS) entry which is preliminary data.</text>
</comment>
<reference evidence="3" key="2">
    <citation type="submission" date="2020-09" db="EMBL/GenBank/DDBJ databases">
        <title>Novel species in genus Aeromicrobium.</title>
        <authorList>
            <person name="Zhang G."/>
        </authorList>
    </citation>
    <scope>NUCLEOTIDE SEQUENCE</scope>
    <source>
        <strain evidence="3">SSW1-57</strain>
    </source>
</reference>
<dbReference type="SUPFAM" id="SSF54637">
    <property type="entry name" value="Thioesterase/thiol ester dehydrase-isomerase"/>
    <property type="match status" value="2"/>
</dbReference>
<gene>
    <name evidence="4" type="ORF">BJ975_000680</name>
    <name evidence="3" type="ORF">IDH50_00935</name>
</gene>
<dbReference type="Pfam" id="PF20789">
    <property type="entry name" value="4HBT_3C"/>
    <property type="match status" value="1"/>
</dbReference>
<dbReference type="Proteomes" id="UP000659061">
    <property type="component" value="Unassembled WGS sequence"/>
</dbReference>
<feature type="domain" description="Acyl-CoA thioesterase-like N-terminal HotDog" evidence="1">
    <location>
        <begin position="28"/>
        <end position="101"/>
    </location>
</feature>
<sequence>MTITTSPGIADVLSGDDLDLRPFHGFGGLQGGIVAAIALREMRAVAGPGLVPVELTAHLVRPVDTRLGVAAEVTHRGRAVTVVSATASSGARTAAVATAVLGSTHRPGVPTTRVQAPEVDHPLATARPFVVPPEFVPISTRIEIRPATDPLPFSASPEPNLRAWIRLAEEVADPWERLLVLADALAPSLSAVMTELRTMPTVRTTVRFTPEVATAEFSWVLVDAVTVDASDDGWLTENITIWTPDGTPLATSSQLRAVR</sequence>
<accession>A0A8I0FWP0</accession>
<proteinExistence type="predicted"/>
<name>A0A8I0FWP0_9ACTN</name>
<evidence type="ECO:0000259" key="2">
    <source>
        <dbReference type="Pfam" id="PF20789"/>
    </source>
</evidence>
<dbReference type="Pfam" id="PF13622">
    <property type="entry name" value="4HBT_3"/>
    <property type="match status" value="1"/>
</dbReference>
<evidence type="ECO:0000259" key="1">
    <source>
        <dbReference type="Pfam" id="PF13622"/>
    </source>
</evidence>
<dbReference type="InterPro" id="IPR049449">
    <property type="entry name" value="TesB_ACOT8-like_N"/>
</dbReference>
<dbReference type="InterPro" id="IPR029069">
    <property type="entry name" value="HotDog_dom_sf"/>
</dbReference>
<dbReference type="Proteomes" id="UP000587211">
    <property type="component" value="Unassembled WGS sequence"/>
</dbReference>
<dbReference type="AlphaFoldDB" id="A0A8I0FWP0"/>
<feature type="domain" description="Acyl-CoA thioesterase-like C-terminal" evidence="2">
    <location>
        <begin position="132"/>
        <end position="255"/>
    </location>
</feature>
<dbReference type="Gene3D" id="2.40.160.210">
    <property type="entry name" value="Acyl-CoA thioesterase, double hotdog domain"/>
    <property type="match status" value="1"/>
</dbReference>
<dbReference type="InterPro" id="IPR049450">
    <property type="entry name" value="ACOT8-like_C"/>
</dbReference>
<protein>
    <submittedName>
        <fullName evidence="4">Acyl-CoA thioesterase</fullName>
    </submittedName>
    <submittedName>
        <fullName evidence="3">Thioesterase family protein</fullName>
    </submittedName>
</protein>
<evidence type="ECO:0000313" key="4">
    <source>
        <dbReference type="EMBL" id="NYI37305.1"/>
    </source>
</evidence>
<dbReference type="RefSeq" id="WP_179423677.1">
    <property type="nucleotide sequence ID" value="NZ_BAAAMP010000002.1"/>
</dbReference>
<keyword evidence="5" id="KW-1185">Reference proteome</keyword>
<organism evidence="3 6">
    <name type="scientific">Aeromicrobium tamlense</name>
    <dbReference type="NCBI Taxonomy" id="375541"/>
    <lineage>
        <taxon>Bacteria</taxon>
        <taxon>Bacillati</taxon>
        <taxon>Actinomycetota</taxon>
        <taxon>Actinomycetes</taxon>
        <taxon>Propionibacteriales</taxon>
        <taxon>Nocardioidaceae</taxon>
        <taxon>Aeromicrobium</taxon>
    </lineage>
</organism>
<evidence type="ECO:0000313" key="5">
    <source>
        <dbReference type="Proteomes" id="UP000587211"/>
    </source>
</evidence>
<evidence type="ECO:0000313" key="3">
    <source>
        <dbReference type="EMBL" id="MBD1268789.1"/>
    </source>
</evidence>
<dbReference type="InterPro" id="IPR042171">
    <property type="entry name" value="Acyl-CoA_hotdog"/>
</dbReference>
<dbReference type="EMBL" id="JACBZN010000001">
    <property type="protein sequence ID" value="NYI37305.1"/>
    <property type="molecule type" value="Genomic_DNA"/>
</dbReference>
<evidence type="ECO:0000313" key="6">
    <source>
        <dbReference type="Proteomes" id="UP000659061"/>
    </source>
</evidence>
<dbReference type="EMBL" id="JACWMT010000001">
    <property type="protein sequence ID" value="MBD1268789.1"/>
    <property type="molecule type" value="Genomic_DNA"/>
</dbReference>